<keyword evidence="15" id="KW-1185">Reference proteome</keyword>
<keyword evidence="5" id="KW-0547">Nucleotide-binding</keyword>
<evidence type="ECO:0000256" key="3">
    <source>
        <dbReference type="ARBA" id="ARBA00012738"/>
    </source>
</evidence>
<dbReference type="EMBL" id="JADGJD010000215">
    <property type="protein sequence ID" value="KAJ3053346.1"/>
    <property type="molecule type" value="Genomic_DNA"/>
</dbReference>
<dbReference type="InterPro" id="IPR036480">
    <property type="entry name" value="CarbP_synth_ssu_N_sf"/>
</dbReference>
<dbReference type="SUPFAM" id="SSF52317">
    <property type="entry name" value="Class I glutamine amidotransferase-like"/>
    <property type="match status" value="1"/>
</dbReference>
<comment type="pathway">
    <text evidence="1">Amino-acid biosynthesis; L-arginine biosynthesis; carbamoyl phosphate from bicarbonate: step 1/1.</text>
</comment>
<evidence type="ECO:0000313" key="15">
    <source>
        <dbReference type="Proteomes" id="UP001212841"/>
    </source>
</evidence>
<evidence type="ECO:0000256" key="4">
    <source>
        <dbReference type="ARBA" id="ARBA00022598"/>
    </source>
</evidence>
<evidence type="ECO:0000256" key="5">
    <source>
        <dbReference type="ARBA" id="ARBA00022741"/>
    </source>
</evidence>
<dbReference type="InterPro" id="IPR035686">
    <property type="entry name" value="CPSase_GATase1"/>
</dbReference>
<comment type="similarity">
    <text evidence="2">Belongs to the CarA family.</text>
</comment>
<dbReference type="InterPro" id="IPR002474">
    <property type="entry name" value="CarbamoylP_synth_ssu_N"/>
</dbReference>
<evidence type="ECO:0000256" key="12">
    <source>
        <dbReference type="ARBA" id="ARBA00049285"/>
    </source>
</evidence>
<dbReference type="Pfam" id="PF00117">
    <property type="entry name" value="GATase"/>
    <property type="match status" value="1"/>
</dbReference>
<dbReference type="PANTHER" id="PTHR43418:SF7">
    <property type="entry name" value="CARBAMOYL-PHOSPHATE SYNTHASE SMALL CHAIN"/>
    <property type="match status" value="1"/>
</dbReference>
<evidence type="ECO:0000256" key="7">
    <source>
        <dbReference type="ARBA" id="ARBA00022962"/>
    </source>
</evidence>
<sequence>MNSITAKTLFRPAVAAATRALMRPTIAAPIMARTGVATARTLATVVTDRPLMQNPPKNQPEPPTLPALFRLKSGQTFQAKSFGAPLTGAPISGEAVFTTSLVGYPESMTDPSYRGQILVFTQPLIGNYGVPSAARDEWGLLKHFEAEGIQVKAIIVNDYAFKYSHWNAIESLGQWCARNGVPALTGIDTRAVAVALRSEGSMLAEIRIGDAQVNAPEAPMEDPNARNLIAEVSTKTKVTYNKGGDVKIALIDCGVKHNIIRCLVSRGAEVDVVPWDHDLVNDPTAYDGIFISNGPGNPAMAAKTVENLRAYMQTQQPESPVPIFGICMGNQLLGMAAGLKTYKLPFGNRGHNQPALNLDTGKCVITSQNHGYALDDKVALKDWVTYFRNANDGSNEGIRHVKLPFKSVQFHPEAMGGPQDTEYLFQDYLTEVREYKVIRAKASQGATLEQPLQAAASA</sequence>
<evidence type="ECO:0000256" key="2">
    <source>
        <dbReference type="ARBA" id="ARBA00007800"/>
    </source>
</evidence>
<dbReference type="InterPro" id="IPR029062">
    <property type="entry name" value="Class_I_gatase-like"/>
</dbReference>
<evidence type="ECO:0000256" key="10">
    <source>
        <dbReference type="ARBA" id="ARBA00044340"/>
    </source>
</evidence>
<dbReference type="EC" id="6.3.5.5" evidence="3"/>
<evidence type="ECO:0000256" key="1">
    <source>
        <dbReference type="ARBA" id="ARBA00005077"/>
    </source>
</evidence>
<dbReference type="GO" id="GO:0004088">
    <property type="term" value="F:carbamoyl-phosphate synthase (glutamine-hydrolyzing) activity"/>
    <property type="evidence" value="ECO:0007669"/>
    <property type="project" value="UniProtKB-EC"/>
</dbReference>
<dbReference type="Pfam" id="PF00988">
    <property type="entry name" value="CPSase_sm_chain"/>
    <property type="match status" value="1"/>
</dbReference>
<evidence type="ECO:0000256" key="8">
    <source>
        <dbReference type="ARBA" id="ARBA00044031"/>
    </source>
</evidence>
<evidence type="ECO:0000256" key="11">
    <source>
        <dbReference type="ARBA" id="ARBA00048816"/>
    </source>
</evidence>
<dbReference type="HAMAP" id="MF_01209">
    <property type="entry name" value="CPSase_S_chain"/>
    <property type="match status" value="1"/>
</dbReference>
<dbReference type="PRINTS" id="PR00099">
    <property type="entry name" value="CPSGATASE"/>
</dbReference>
<dbReference type="InterPro" id="IPR050472">
    <property type="entry name" value="Anth_synth/Amidotransfase"/>
</dbReference>
<keyword evidence="7" id="KW-0315">Glutamine amidotransferase</keyword>
<comment type="catalytic activity">
    <reaction evidence="12">
        <text>L-glutamine + H2O = L-glutamate + NH4(+)</text>
        <dbReference type="Rhea" id="RHEA:15889"/>
        <dbReference type="ChEBI" id="CHEBI:15377"/>
        <dbReference type="ChEBI" id="CHEBI:28938"/>
        <dbReference type="ChEBI" id="CHEBI:29985"/>
        <dbReference type="ChEBI" id="CHEBI:58359"/>
    </reaction>
</comment>
<dbReference type="PRINTS" id="PR00096">
    <property type="entry name" value="GATASE"/>
</dbReference>
<dbReference type="GO" id="GO:0006207">
    <property type="term" value="P:'de novo' pyrimidine nucleobase biosynthetic process"/>
    <property type="evidence" value="ECO:0007669"/>
    <property type="project" value="InterPro"/>
</dbReference>
<dbReference type="InterPro" id="IPR006274">
    <property type="entry name" value="CarbamoylP_synth_ssu"/>
</dbReference>
<feature type="domain" description="Carbamoyl-phosphate synthase small subunit N-terminal" evidence="13">
    <location>
        <begin position="65"/>
        <end position="207"/>
    </location>
</feature>
<dbReference type="CDD" id="cd01744">
    <property type="entry name" value="GATase1_CPSase"/>
    <property type="match status" value="1"/>
</dbReference>
<proteinExistence type="inferred from homology"/>
<dbReference type="Gene3D" id="3.40.50.880">
    <property type="match status" value="1"/>
</dbReference>
<dbReference type="GO" id="GO:0005524">
    <property type="term" value="F:ATP binding"/>
    <property type="evidence" value="ECO:0007669"/>
    <property type="project" value="UniProtKB-KW"/>
</dbReference>
<keyword evidence="6" id="KW-0067">ATP-binding</keyword>
<comment type="caution">
    <text evidence="14">The sequence shown here is derived from an EMBL/GenBank/DDBJ whole genome shotgun (WGS) entry which is preliminary data.</text>
</comment>
<gene>
    <name evidence="14" type="primary">CPA1</name>
    <name evidence="14" type="ORF">HK097_004484</name>
</gene>
<keyword evidence="4" id="KW-0436">Ligase</keyword>
<dbReference type="PANTHER" id="PTHR43418">
    <property type="entry name" value="MULTIFUNCTIONAL TRYPTOPHAN BIOSYNTHESIS PROTEIN-RELATED"/>
    <property type="match status" value="1"/>
</dbReference>
<dbReference type="InterPro" id="IPR017926">
    <property type="entry name" value="GATASE"/>
</dbReference>
<comment type="catalytic activity">
    <reaction evidence="11">
        <text>hydrogencarbonate + L-glutamine + 2 ATP + H2O = carbamoyl phosphate + L-glutamate + 2 ADP + phosphate + 2 H(+)</text>
        <dbReference type="Rhea" id="RHEA:18633"/>
        <dbReference type="ChEBI" id="CHEBI:15377"/>
        <dbReference type="ChEBI" id="CHEBI:15378"/>
        <dbReference type="ChEBI" id="CHEBI:17544"/>
        <dbReference type="ChEBI" id="CHEBI:29985"/>
        <dbReference type="ChEBI" id="CHEBI:30616"/>
        <dbReference type="ChEBI" id="CHEBI:43474"/>
        <dbReference type="ChEBI" id="CHEBI:58228"/>
        <dbReference type="ChEBI" id="CHEBI:58359"/>
        <dbReference type="ChEBI" id="CHEBI:456216"/>
        <dbReference type="EC" id="6.3.5.5"/>
    </reaction>
</comment>
<dbReference type="Gene3D" id="3.50.30.20">
    <property type="entry name" value="Carbamoyl-phosphate synthase small subunit, N-terminal domain"/>
    <property type="match status" value="1"/>
</dbReference>
<name>A0AAD5SG31_9FUNG</name>
<dbReference type="GO" id="GO:0006541">
    <property type="term" value="P:glutamine metabolic process"/>
    <property type="evidence" value="ECO:0007669"/>
    <property type="project" value="InterPro"/>
</dbReference>
<dbReference type="SMART" id="SM01097">
    <property type="entry name" value="CPSase_sm_chain"/>
    <property type="match status" value="1"/>
</dbReference>
<reference evidence="14" key="1">
    <citation type="submission" date="2020-05" db="EMBL/GenBank/DDBJ databases">
        <title>Phylogenomic resolution of chytrid fungi.</title>
        <authorList>
            <person name="Stajich J.E."/>
            <person name="Amses K."/>
            <person name="Simmons R."/>
            <person name="Seto K."/>
            <person name="Myers J."/>
            <person name="Bonds A."/>
            <person name="Quandt C.A."/>
            <person name="Barry K."/>
            <person name="Liu P."/>
            <person name="Grigoriev I."/>
            <person name="Longcore J.E."/>
            <person name="James T.Y."/>
        </authorList>
    </citation>
    <scope>NUCLEOTIDE SEQUENCE</scope>
    <source>
        <strain evidence="14">JEL0318</strain>
    </source>
</reference>
<evidence type="ECO:0000256" key="9">
    <source>
        <dbReference type="ARBA" id="ARBA00044168"/>
    </source>
</evidence>
<dbReference type="PROSITE" id="PS51273">
    <property type="entry name" value="GATASE_TYPE_1"/>
    <property type="match status" value="1"/>
</dbReference>
<dbReference type="FunFam" id="3.50.30.20:FF:000003">
    <property type="entry name" value="Carbamoyl-phosphate synthase arginine-specific small chain"/>
    <property type="match status" value="1"/>
</dbReference>
<accession>A0AAD5SG31</accession>
<comment type="subunit">
    <text evidence="8">Heterodimer composed of 2 chains; the small (or glutamine) chain promotes the hydrolysis of glutamine to ammonia, which is used by the large (or ammonia) chain to synthesize carbamoyl phosphate.</text>
</comment>
<evidence type="ECO:0000313" key="14">
    <source>
        <dbReference type="EMBL" id="KAJ3053346.1"/>
    </source>
</evidence>
<evidence type="ECO:0000259" key="13">
    <source>
        <dbReference type="SMART" id="SM01097"/>
    </source>
</evidence>
<dbReference type="SUPFAM" id="SSF52021">
    <property type="entry name" value="Carbamoyl phosphate synthetase, small subunit N-terminal domain"/>
    <property type="match status" value="1"/>
</dbReference>
<dbReference type="AlphaFoldDB" id="A0AAD5SG31"/>
<dbReference type="NCBIfam" id="TIGR01368">
    <property type="entry name" value="CPSaseIIsmall"/>
    <property type="match status" value="1"/>
</dbReference>
<dbReference type="Proteomes" id="UP001212841">
    <property type="component" value="Unassembled WGS sequence"/>
</dbReference>
<evidence type="ECO:0000256" key="6">
    <source>
        <dbReference type="ARBA" id="ARBA00022840"/>
    </source>
</evidence>
<dbReference type="NCBIfam" id="NF009475">
    <property type="entry name" value="PRK12838.1"/>
    <property type="match status" value="1"/>
</dbReference>
<organism evidence="14 15">
    <name type="scientific">Rhizophlyctis rosea</name>
    <dbReference type="NCBI Taxonomy" id="64517"/>
    <lineage>
        <taxon>Eukaryota</taxon>
        <taxon>Fungi</taxon>
        <taxon>Fungi incertae sedis</taxon>
        <taxon>Chytridiomycota</taxon>
        <taxon>Chytridiomycota incertae sedis</taxon>
        <taxon>Chytridiomycetes</taxon>
        <taxon>Rhizophlyctidales</taxon>
        <taxon>Rhizophlyctidaceae</taxon>
        <taxon>Rhizophlyctis</taxon>
    </lineage>
</organism>
<protein>
    <recommendedName>
        <fullName evidence="9">Carbamoyl phosphate synthase arginine-specific small chain</fullName>
        <ecNumber evidence="3">6.3.5.5</ecNumber>
    </recommendedName>
    <alternativeName>
        <fullName evidence="10">Arginine-specific carbamoyl phosphate synthetase, glutamine chain</fullName>
    </alternativeName>
</protein>